<protein>
    <recommendedName>
        <fullName evidence="7">Glucose-methanol-choline oxidoreductase N-terminal domain-containing protein</fullName>
    </recommendedName>
</protein>
<evidence type="ECO:0000256" key="6">
    <source>
        <dbReference type="SAM" id="SignalP"/>
    </source>
</evidence>
<sequence>MGYRTQAMMRCILAFSAAASIASAQLVGNGNLRDAYDYVIVGGGPGGMTLANRLSENSSVTVLLIEAGPLHDYEKAIMIPRWQPLSALELQYQWELLTVPQTELLLRPVSLEQGRLLGGGSSINIMLMNLGAPAEFEAWANFGNPGWDWEGITPYYRKAEKYTPPTSEQVAEFDITYDEACHGFDGQVASGYSAWHYPQNSLWQEGLDSLGIKRAYDPLCDPLGSFFSPHALDHTNQSRVDARIAYFDPIFGAGGTPRDNIDVIVNTMVTKLIMTNDTADGTTIVTGVEFAESALSPRTTVNVTKEAIVSGGAIQTPKLLQLSGIGDAKVLEALDIDIIVDLPGVGANLQDHPGAWNVGAVGLGIPNEPEEWLNPILDSEQGDLYYSNRTGRWTEAGDCLAFIPYNNMSSSKEIAAQVLASMDTDTSLTYLPPDTHPDVAAGYAAQVDAIRGMTINGTTAGAEMIWFGGGFEVVNVLMSPLSRGTVRPVTKDPFVNPAVDPRYATHPADMAKLVDSQEFYRKLIATPQMQEIGLVDVTPGPLVQGRAALELYVKGVLTTAWHPVGTSAMLPREMGGVVDSNLNVYGVKNLRVVDASIMPLLVSAHTMGTTYAISEKAADIIKATWHLDVHIFESASAFKEAGLAIGVTRNALAALDLMGPSIVQALERAGAVPMRGVRFMLAQGEEQGKVVDEVDEKTAGQRLTSIVHRAPFLKKLLADAPQERMHTAKKLDRVERNALGPVTLHFTDGTTHECDILIGADGIHSTVRKVVLGDDPSAAPRNTGVWVIMTLQPYAEAQESLGDGTIDIEEAREYSCIGKGTYVLHNLLQGGQLVQFVVASKDENVSPDHWHRHLLCRQSEHHAIYLWEYPPAPTYVSGLLCIMGDAAHATTPWHGSGGGMAIEDSLILSTLLGRSETTDDALAALKAYDKTRRPRTQRIVESSRVTGEILTGNSEEMDFCAKHPGTLLQRWDFILDIDMKKHRDEAVTIMEAELKSRKTTSW</sequence>
<gene>
    <name evidence="8" type="ORF">PFICI_12290</name>
</gene>
<dbReference type="InterPro" id="IPR036188">
    <property type="entry name" value="FAD/NAD-bd_sf"/>
</dbReference>
<dbReference type="GO" id="GO:0016614">
    <property type="term" value="F:oxidoreductase activity, acting on CH-OH group of donors"/>
    <property type="evidence" value="ECO:0007669"/>
    <property type="project" value="InterPro"/>
</dbReference>
<dbReference type="GO" id="GO:0044550">
    <property type="term" value="P:secondary metabolite biosynthetic process"/>
    <property type="evidence" value="ECO:0007669"/>
    <property type="project" value="TreeGrafter"/>
</dbReference>
<dbReference type="SUPFAM" id="SSF51905">
    <property type="entry name" value="FAD/NAD(P)-binding domain"/>
    <property type="match status" value="2"/>
</dbReference>
<dbReference type="GeneID" id="19277303"/>
<evidence type="ECO:0000256" key="2">
    <source>
        <dbReference type="ARBA" id="ARBA00010790"/>
    </source>
</evidence>
<dbReference type="eggNOG" id="KOG1238">
    <property type="taxonomic scope" value="Eukaryota"/>
</dbReference>
<organism evidence="8 9">
    <name type="scientific">Pestalotiopsis fici (strain W106-1 / CGMCC3.15140)</name>
    <dbReference type="NCBI Taxonomy" id="1229662"/>
    <lineage>
        <taxon>Eukaryota</taxon>
        <taxon>Fungi</taxon>
        <taxon>Dikarya</taxon>
        <taxon>Ascomycota</taxon>
        <taxon>Pezizomycotina</taxon>
        <taxon>Sordariomycetes</taxon>
        <taxon>Xylariomycetidae</taxon>
        <taxon>Amphisphaeriales</taxon>
        <taxon>Sporocadaceae</taxon>
        <taxon>Pestalotiopsis</taxon>
    </lineage>
</organism>
<dbReference type="Gene3D" id="3.30.560.10">
    <property type="entry name" value="Glucose Oxidase, domain 3"/>
    <property type="match status" value="1"/>
</dbReference>
<keyword evidence="5" id="KW-0560">Oxidoreductase</keyword>
<dbReference type="GO" id="GO:0071949">
    <property type="term" value="F:FAD binding"/>
    <property type="evidence" value="ECO:0007669"/>
    <property type="project" value="InterPro"/>
</dbReference>
<dbReference type="Proteomes" id="UP000030651">
    <property type="component" value="Unassembled WGS sequence"/>
</dbReference>
<feature type="signal peptide" evidence="6">
    <location>
        <begin position="1"/>
        <end position="24"/>
    </location>
</feature>
<evidence type="ECO:0000256" key="4">
    <source>
        <dbReference type="ARBA" id="ARBA00022827"/>
    </source>
</evidence>
<comment type="similarity">
    <text evidence="2">Belongs to the GMC oxidoreductase family.</text>
</comment>
<dbReference type="eggNOG" id="KOG2614">
    <property type="taxonomic scope" value="Eukaryota"/>
</dbReference>
<keyword evidence="6" id="KW-0732">Signal</keyword>
<dbReference type="AlphaFoldDB" id="W3WRA1"/>
<dbReference type="HOGENOM" id="CLU_299369_0_0_1"/>
<evidence type="ECO:0000256" key="3">
    <source>
        <dbReference type="ARBA" id="ARBA00022630"/>
    </source>
</evidence>
<keyword evidence="4" id="KW-0274">FAD</keyword>
<dbReference type="Pfam" id="PF00732">
    <property type="entry name" value="GMC_oxred_N"/>
    <property type="match status" value="1"/>
</dbReference>
<evidence type="ECO:0000256" key="1">
    <source>
        <dbReference type="ARBA" id="ARBA00005179"/>
    </source>
</evidence>
<reference evidence="9" key="1">
    <citation type="journal article" date="2015" name="BMC Genomics">
        <title>Genomic and transcriptomic analysis of the endophytic fungus Pestalotiopsis fici reveals its lifestyle and high potential for synthesis of natural products.</title>
        <authorList>
            <person name="Wang X."/>
            <person name="Zhang X."/>
            <person name="Liu L."/>
            <person name="Xiang M."/>
            <person name="Wang W."/>
            <person name="Sun X."/>
            <person name="Che Y."/>
            <person name="Guo L."/>
            <person name="Liu G."/>
            <person name="Guo L."/>
            <person name="Wang C."/>
            <person name="Yin W.B."/>
            <person name="Stadler M."/>
            <person name="Zhang X."/>
            <person name="Liu X."/>
        </authorList>
    </citation>
    <scope>NUCLEOTIDE SEQUENCE [LARGE SCALE GENOMIC DNA]</scope>
    <source>
        <strain evidence="9">W106-1 / CGMCC3.15140</strain>
    </source>
</reference>
<dbReference type="EMBL" id="KI912118">
    <property type="protein sequence ID" value="ETS75346.1"/>
    <property type="molecule type" value="Genomic_DNA"/>
</dbReference>
<feature type="domain" description="Glucose-methanol-choline oxidoreductase N-terminal" evidence="7">
    <location>
        <begin position="312"/>
        <end position="326"/>
    </location>
</feature>
<dbReference type="InParanoid" id="W3WRA1"/>
<feature type="chain" id="PRO_5004834105" description="Glucose-methanol-choline oxidoreductase N-terminal domain-containing protein" evidence="6">
    <location>
        <begin position="25"/>
        <end position="1002"/>
    </location>
</feature>
<dbReference type="PROSITE" id="PS00624">
    <property type="entry name" value="GMC_OXRED_2"/>
    <property type="match status" value="1"/>
</dbReference>
<accession>W3WRA1</accession>
<dbReference type="SUPFAM" id="SSF54373">
    <property type="entry name" value="FAD-linked reductases, C-terminal domain"/>
    <property type="match status" value="1"/>
</dbReference>
<dbReference type="InterPro" id="IPR002938">
    <property type="entry name" value="FAD-bd"/>
</dbReference>
<comment type="pathway">
    <text evidence="1">Secondary metabolite biosynthesis.</text>
</comment>
<dbReference type="Pfam" id="PF05199">
    <property type="entry name" value="GMC_oxred_C"/>
    <property type="match status" value="1"/>
</dbReference>
<evidence type="ECO:0000313" key="8">
    <source>
        <dbReference type="EMBL" id="ETS75346.1"/>
    </source>
</evidence>
<evidence type="ECO:0000256" key="5">
    <source>
        <dbReference type="ARBA" id="ARBA00023002"/>
    </source>
</evidence>
<dbReference type="RefSeq" id="XP_007839062.1">
    <property type="nucleotide sequence ID" value="XM_007840871.1"/>
</dbReference>
<dbReference type="KEGG" id="pfy:PFICI_12290"/>
<dbReference type="Gene3D" id="3.50.50.60">
    <property type="entry name" value="FAD/NAD(P)-binding domain"/>
    <property type="match status" value="3"/>
</dbReference>
<proteinExistence type="inferred from homology"/>
<dbReference type="PANTHER" id="PTHR11552:SF115">
    <property type="entry name" value="DEHYDROGENASE XPTC-RELATED"/>
    <property type="match status" value="1"/>
</dbReference>
<dbReference type="InterPro" id="IPR012132">
    <property type="entry name" value="GMC_OxRdtase"/>
</dbReference>
<dbReference type="OrthoDB" id="269227at2759"/>
<evidence type="ECO:0000259" key="7">
    <source>
        <dbReference type="PROSITE" id="PS00624"/>
    </source>
</evidence>
<keyword evidence="9" id="KW-1185">Reference proteome</keyword>
<name>W3WRA1_PESFW</name>
<dbReference type="InterPro" id="IPR000172">
    <property type="entry name" value="GMC_OxRdtase_N"/>
</dbReference>
<dbReference type="PANTHER" id="PTHR11552">
    <property type="entry name" value="GLUCOSE-METHANOL-CHOLINE GMC OXIDOREDUCTASE"/>
    <property type="match status" value="1"/>
</dbReference>
<dbReference type="Pfam" id="PF01494">
    <property type="entry name" value="FAD_binding_3"/>
    <property type="match status" value="1"/>
</dbReference>
<dbReference type="InterPro" id="IPR007867">
    <property type="entry name" value="GMC_OxRtase_C"/>
</dbReference>
<evidence type="ECO:0000313" key="9">
    <source>
        <dbReference type="Proteomes" id="UP000030651"/>
    </source>
</evidence>
<keyword evidence="3" id="KW-0285">Flavoprotein</keyword>